<dbReference type="Proteomes" id="UP000228641">
    <property type="component" value="Unassembled WGS sequence"/>
</dbReference>
<comment type="caution">
    <text evidence="2">The sequence shown here is derived from an EMBL/GenBank/DDBJ whole genome shotgun (WGS) entry which is preliminary data.</text>
</comment>
<keyword evidence="1" id="KW-0812">Transmembrane</keyword>
<dbReference type="AlphaFoldDB" id="A0A2M8M9J0"/>
<dbReference type="EMBL" id="PGGD01000001">
    <property type="protein sequence ID" value="PJF00863.1"/>
    <property type="molecule type" value="Genomic_DNA"/>
</dbReference>
<keyword evidence="1" id="KW-1133">Transmembrane helix</keyword>
<gene>
    <name evidence="2" type="ORF">CUB97_06200</name>
</gene>
<name>A0A2M8M9J0_PREIN</name>
<keyword evidence="1" id="KW-0472">Membrane</keyword>
<proteinExistence type="predicted"/>
<feature type="transmembrane region" description="Helical" evidence="1">
    <location>
        <begin position="12"/>
        <end position="29"/>
    </location>
</feature>
<sequence length="65" mass="8004">MEGGIYNKKLFFLYYKIIVFILQKIIFHIKLGTYNQWFWTTLFEYCRLYNNSSGKHNCVPPIWLF</sequence>
<protein>
    <submittedName>
        <fullName evidence="2">Uncharacterized protein</fullName>
    </submittedName>
</protein>
<reference evidence="2 3" key="1">
    <citation type="submission" date="2017-11" db="EMBL/GenBank/DDBJ databases">
        <title>Genome sequencing of Prevotella intermedia KCOM 1779.</title>
        <authorList>
            <person name="Kook J.-K."/>
            <person name="Park S.-N."/>
            <person name="Lim Y.K."/>
        </authorList>
    </citation>
    <scope>NUCLEOTIDE SEQUENCE [LARGE SCALE GENOMIC DNA]</scope>
    <source>
        <strain evidence="2 3">KCOM 1779</strain>
    </source>
</reference>
<accession>A0A2M8M9J0</accession>
<evidence type="ECO:0000313" key="3">
    <source>
        <dbReference type="Proteomes" id="UP000228641"/>
    </source>
</evidence>
<organism evidence="2 3">
    <name type="scientific">Prevotella intermedia</name>
    <dbReference type="NCBI Taxonomy" id="28131"/>
    <lineage>
        <taxon>Bacteria</taxon>
        <taxon>Pseudomonadati</taxon>
        <taxon>Bacteroidota</taxon>
        <taxon>Bacteroidia</taxon>
        <taxon>Bacteroidales</taxon>
        <taxon>Prevotellaceae</taxon>
        <taxon>Prevotella</taxon>
    </lineage>
</organism>
<evidence type="ECO:0000313" key="2">
    <source>
        <dbReference type="EMBL" id="PJF00863.1"/>
    </source>
</evidence>
<evidence type="ECO:0000256" key="1">
    <source>
        <dbReference type="SAM" id="Phobius"/>
    </source>
</evidence>